<evidence type="ECO:0000313" key="2">
    <source>
        <dbReference type="EnsemblPlants" id="Kaladp0018s0006.1.v1.1"/>
    </source>
</evidence>
<dbReference type="Proteomes" id="UP000594263">
    <property type="component" value="Unplaced"/>
</dbReference>
<reference evidence="2" key="1">
    <citation type="submission" date="2021-01" db="UniProtKB">
        <authorList>
            <consortium name="EnsemblPlants"/>
        </authorList>
    </citation>
    <scope>IDENTIFICATION</scope>
</reference>
<feature type="transmembrane region" description="Helical" evidence="1">
    <location>
        <begin position="21"/>
        <end position="40"/>
    </location>
</feature>
<proteinExistence type="predicted"/>
<evidence type="ECO:0000256" key="1">
    <source>
        <dbReference type="SAM" id="Phobius"/>
    </source>
</evidence>
<accession>A0A7N0T0V6</accession>
<keyword evidence="1" id="KW-1133">Transmembrane helix</keyword>
<protein>
    <submittedName>
        <fullName evidence="2">Uncharacterized protein</fullName>
    </submittedName>
</protein>
<sequence>MLFKFSVNQSQPIKGINLCRFFCCPLLFDLLGFSLPFYFLHSIDFNVGQALRRKPTPNKDKRQALSAVVSALLPQWTSLVAQSTCRLLCRDSRCFIEQSPVACRPVDSSPHLGVASSNSTVSRLISLKLLFCPSGHRLTSLVALGKQALPAYCCRGSFSEICLAFGVTFAVVGLVIVGMNFGSLITSLYCLLCF</sequence>
<dbReference type="EnsemblPlants" id="Kaladp0018s0006.1.v1.1">
    <property type="protein sequence ID" value="Kaladp0018s0006.1.v1.1"/>
    <property type="gene ID" value="Kaladp0018s0006.v1.1"/>
</dbReference>
<keyword evidence="3" id="KW-1185">Reference proteome</keyword>
<name>A0A7N0T0V6_KALFE</name>
<keyword evidence="1" id="KW-0812">Transmembrane</keyword>
<organism evidence="2 3">
    <name type="scientific">Kalanchoe fedtschenkoi</name>
    <name type="common">Lavender scallops</name>
    <name type="synonym">South American air plant</name>
    <dbReference type="NCBI Taxonomy" id="63787"/>
    <lineage>
        <taxon>Eukaryota</taxon>
        <taxon>Viridiplantae</taxon>
        <taxon>Streptophyta</taxon>
        <taxon>Embryophyta</taxon>
        <taxon>Tracheophyta</taxon>
        <taxon>Spermatophyta</taxon>
        <taxon>Magnoliopsida</taxon>
        <taxon>eudicotyledons</taxon>
        <taxon>Gunneridae</taxon>
        <taxon>Pentapetalae</taxon>
        <taxon>Saxifragales</taxon>
        <taxon>Crassulaceae</taxon>
        <taxon>Kalanchoe</taxon>
    </lineage>
</organism>
<evidence type="ECO:0000313" key="3">
    <source>
        <dbReference type="Proteomes" id="UP000594263"/>
    </source>
</evidence>
<keyword evidence="1" id="KW-0472">Membrane</keyword>
<dbReference type="AlphaFoldDB" id="A0A7N0T0V6"/>
<feature type="transmembrane region" description="Helical" evidence="1">
    <location>
        <begin position="163"/>
        <end position="192"/>
    </location>
</feature>
<dbReference type="Gramene" id="Kaladp0018s0006.1.v1.1">
    <property type="protein sequence ID" value="Kaladp0018s0006.1.v1.1"/>
    <property type="gene ID" value="Kaladp0018s0006.v1.1"/>
</dbReference>